<accession>A0A8K0CXN7</accession>
<dbReference type="OrthoDB" id="6775061at2759"/>
<protein>
    <submittedName>
        <fullName evidence="2">Uncharacterized protein</fullName>
    </submittedName>
</protein>
<dbReference type="EMBL" id="VTPC01005760">
    <property type="protein sequence ID" value="KAF2895610.1"/>
    <property type="molecule type" value="Genomic_DNA"/>
</dbReference>
<evidence type="ECO:0000256" key="1">
    <source>
        <dbReference type="SAM" id="MobiDB-lite"/>
    </source>
</evidence>
<organism evidence="2 3">
    <name type="scientific">Ignelater luminosus</name>
    <name type="common">Cucubano</name>
    <name type="synonym">Pyrophorus luminosus</name>
    <dbReference type="NCBI Taxonomy" id="2038154"/>
    <lineage>
        <taxon>Eukaryota</taxon>
        <taxon>Metazoa</taxon>
        <taxon>Ecdysozoa</taxon>
        <taxon>Arthropoda</taxon>
        <taxon>Hexapoda</taxon>
        <taxon>Insecta</taxon>
        <taxon>Pterygota</taxon>
        <taxon>Neoptera</taxon>
        <taxon>Endopterygota</taxon>
        <taxon>Coleoptera</taxon>
        <taxon>Polyphaga</taxon>
        <taxon>Elateriformia</taxon>
        <taxon>Elateroidea</taxon>
        <taxon>Elateridae</taxon>
        <taxon>Agrypninae</taxon>
        <taxon>Pyrophorini</taxon>
        <taxon>Ignelater</taxon>
    </lineage>
</organism>
<evidence type="ECO:0000313" key="2">
    <source>
        <dbReference type="EMBL" id="KAF2895610.1"/>
    </source>
</evidence>
<name>A0A8K0CXN7_IGNLU</name>
<sequence>MKEFLTALGRVKLRKSPGHGGVTPEMLKYMGQSDQKALLANFQLAYKPKRIQDDCGQRIIILLFKKSDDRNCGNYRAPVEVPKAAFKALLFISGGLTQEKRQAGQSMRLLLLCLQALRLMRLLVSSDRTKRMKKYFKTELWIEDECPKNIQEERKKLIPQLKDARNKRYRAYLKYNKSIMNKEAFNVKGSPTEDNLNKQLTKITKTIYQKTRQEETKENRPGGEKGTD</sequence>
<keyword evidence="3" id="KW-1185">Reference proteome</keyword>
<dbReference type="Proteomes" id="UP000801492">
    <property type="component" value="Unassembled WGS sequence"/>
</dbReference>
<evidence type="ECO:0000313" key="3">
    <source>
        <dbReference type="Proteomes" id="UP000801492"/>
    </source>
</evidence>
<feature type="region of interest" description="Disordered" evidence="1">
    <location>
        <begin position="208"/>
        <end position="228"/>
    </location>
</feature>
<dbReference type="AlphaFoldDB" id="A0A8K0CXN7"/>
<reference evidence="2" key="1">
    <citation type="submission" date="2019-08" db="EMBL/GenBank/DDBJ databases">
        <title>The genome of the North American firefly Photinus pyralis.</title>
        <authorList>
            <consortium name="Photinus pyralis genome working group"/>
            <person name="Fallon T.R."/>
            <person name="Sander Lower S.E."/>
            <person name="Weng J.-K."/>
        </authorList>
    </citation>
    <scope>NUCLEOTIDE SEQUENCE</scope>
    <source>
        <strain evidence="2">TRF0915ILg1</strain>
        <tissue evidence="2">Whole body</tissue>
    </source>
</reference>
<gene>
    <name evidence="2" type="ORF">ILUMI_10566</name>
</gene>
<comment type="caution">
    <text evidence="2">The sequence shown here is derived from an EMBL/GenBank/DDBJ whole genome shotgun (WGS) entry which is preliminary data.</text>
</comment>
<proteinExistence type="predicted"/>
<feature type="compositionally biased region" description="Basic and acidic residues" evidence="1">
    <location>
        <begin position="211"/>
        <end position="228"/>
    </location>
</feature>